<accession>A0A8J3U684</accession>
<evidence type="ECO:0000256" key="2">
    <source>
        <dbReference type="PIRSR" id="PIRSR605754-1"/>
    </source>
</evidence>
<organism evidence="4 5">
    <name type="scientific">Planotetraspora phitsanulokensis</name>
    <dbReference type="NCBI Taxonomy" id="575192"/>
    <lineage>
        <taxon>Bacteria</taxon>
        <taxon>Bacillati</taxon>
        <taxon>Actinomycetota</taxon>
        <taxon>Actinomycetes</taxon>
        <taxon>Streptosporangiales</taxon>
        <taxon>Streptosporangiaceae</taxon>
        <taxon>Planotetraspora</taxon>
    </lineage>
</organism>
<dbReference type="InterPro" id="IPR023365">
    <property type="entry name" value="Sortase_dom-sf"/>
</dbReference>
<dbReference type="NCBIfam" id="TIGR01076">
    <property type="entry name" value="sortase_fam"/>
    <property type="match status" value="1"/>
</dbReference>
<evidence type="ECO:0000256" key="1">
    <source>
        <dbReference type="ARBA" id="ARBA00022801"/>
    </source>
</evidence>
<dbReference type="RefSeq" id="WP_204073428.1">
    <property type="nucleotide sequence ID" value="NZ_BAABHI010000027.1"/>
</dbReference>
<keyword evidence="3" id="KW-1133">Transmembrane helix</keyword>
<evidence type="ECO:0000313" key="4">
    <source>
        <dbReference type="EMBL" id="GII37767.1"/>
    </source>
</evidence>
<keyword evidence="3" id="KW-0472">Membrane</keyword>
<feature type="active site" description="Acyl-thioester intermediate" evidence="2">
    <location>
        <position position="196"/>
    </location>
</feature>
<dbReference type="Pfam" id="PF04203">
    <property type="entry name" value="Sortase"/>
    <property type="match status" value="1"/>
</dbReference>
<dbReference type="SUPFAM" id="SSF63817">
    <property type="entry name" value="Sortase"/>
    <property type="match status" value="1"/>
</dbReference>
<dbReference type="AlphaFoldDB" id="A0A8J3U684"/>
<gene>
    <name evidence="4" type="ORF">Pph01_27700</name>
</gene>
<evidence type="ECO:0008006" key="6">
    <source>
        <dbReference type="Google" id="ProtNLM"/>
    </source>
</evidence>
<dbReference type="InterPro" id="IPR053465">
    <property type="entry name" value="Sortase_Class_E"/>
</dbReference>
<sequence>MLIDRPATTGVVDDEFWEPSWRPVVRGVGEILITLGLIVCLFAAYEFYGRSWRIEAAQDQVDTVLDRQWQEPGSAAPVAGQPIARVHIPKLNRKWAVMEGVTTDDLRKGPGHYPGTARPGQVGNMAIAGHRIPSVFWDIDRLRDGDAIVAETKTGWYVYRVVGRRKVLPTQVEVIDPDPFHPGGRPRTAMLTLTTCNPKLQNWQRLVVFAELDRTQARSQGRPAELKEAP</sequence>
<keyword evidence="5" id="KW-1185">Reference proteome</keyword>
<comment type="caution">
    <text evidence="4">The sequence shown here is derived from an EMBL/GenBank/DDBJ whole genome shotgun (WGS) entry which is preliminary data.</text>
</comment>
<protein>
    <recommendedName>
        <fullName evidence="6">Class E sortase</fullName>
    </recommendedName>
</protein>
<name>A0A8J3U684_9ACTN</name>
<dbReference type="CDD" id="cd05830">
    <property type="entry name" value="Sortase_E"/>
    <property type="match status" value="1"/>
</dbReference>
<dbReference type="InterPro" id="IPR042003">
    <property type="entry name" value="Sortase_E"/>
</dbReference>
<dbReference type="Proteomes" id="UP000622547">
    <property type="component" value="Unassembled WGS sequence"/>
</dbReference>
<evidence type="ECO:0000256" key="3">
    <source>
        <dbReference type="SAM" id="Phobius"/>
    </source>
</evidence>
<dbReference type="Gene3D" id="2.40.260.10">
    <property type="entry name" value="Sortase"/>
    <property type="match status" value="1"/>
</dbReference>
<dbReference type="EMBL" id="BOOP01000009">
    <property type="protein sequence ID" value="GII37767.1"/>
    <property type="molecule type" value="Genomic_DNA"/>
</dbReference>
<dbReference type="NCBIfam" id="NF033747">
    <property type="entry name" value="class_E_sortase"/>
    <property type="match status" value="1"/>
</dbReference>
<feature type="transmembrane region" description="Helical" evidence="3">
    <location>
        <begin position="24"/>
        <end position="45"/>
    </location>
</feature>
<keyword evidence="1" id="KW-0378">Hydrolase</keyword>
<dbReference type="InterPro" id="IPR005754">
    <property type="entry name" value="Sortase"/>
</dbReference>
<feature type="active site" description="Proton donor/acceptor" evidence="2">
    <location>
        <position position="130"/>
    </location>
</feature>
<keyword evidence="3" id="KW-0812">Transmembrane</keyword>
<proteinExistence type="predicted"/>
<evidence type="ECO:0000313" key="5">
    <source>
        <dbReference type="Proteomes" id="UP000622547"/>
    </source>
</evidence>
<dbReference type="GO" id="GO:0016787">
    <property type="term" value="F:hydrolase activity"/>
    <property type="evidence" value="ECO:0007669"/>
    <property type="project" value="UniProtKB-KW"/>
</dbReference>
<reference evidence="4 5" key="1">
    <citation type="submission" date="2021-01" db="EMBL/GenBank/DDBJ databases">
        <title>Whole genome shotgun sequence of Planotetraspora phitsanulokensis NBRC 104273.</title>
        <authorList>
            <person name="Komaki H."/>
            <person name="Tamura T."/>
        </authorList>
    </citation>
    <scope>NUCLEOTIDE SEQUENCE [LARGE SCALE GENOMIC DNA]</scope>
    <source>
        <strain evidence="4 5">NBRC 104273</strain>
    </source>
</reference>